<name>A0A931I0W0_9HYPH</name>
<dbReference type="EMBL" id="JADZLT010000042">
    <property type="protein sequence ID" value="MBH0237314.1"/>
    <property type="molecule type" value="Genomic_DNA"/>
</dbReference>
<dbReference type="Gene3D" id="2.40.50.100">
    <property type="match status" value="1"/>
</dbReference>
<dbReference type="GO" id="GO:0043190">
    <property type="term" value="C:ATP-binding cassette (ABC) transporter complex"/>
    <property type="evidence" value="ECO:0007669"/>
    <property type="project" value="InterPro"/>
</dbReference>
<dbReference type="InterPro" id="IPR027417">
    <property type="entry name" value="P-loop_NTPase"/>
</dbReference>
<dbReference type="SMART" id="SM00382">
    <property type="entry name" value="AAA"/>
    <property type="match status" value="1"/>
</dbReference>
<dbReference type="InterPro" id="IPR003593">
    <property type="entry name" value="AAA+_ATPase"/>
</dbReference>
<dbReference type="GO" id="GO:0015697">
    <property type="term" value="P:quaternary ammonium group transport"/>
    <property type="evidence" value="ECO:0007669"/>
    <property type="project" value="UniProtKB-ARBA"/>
</dbReference>
<reference evidence="6" key="1">
    <citation type="submission" date="2020-12" db="EMBL/GenBank/DDBJ databases">
        <title>Methylobrevis albus sp. nov., isolated from fresh water lack sediment.</title>
        <authorList>
            <person name="Zou Q."/>
        </authorList>
    </citation>
    <scope>NUCLEOTIDE SEQUENCE</scope>
    <source>
        <strain evidence="6">L22</strain>
    </source>
</reference>
<dbReference type="InterPro" id="IPR003439">
    <property type="entry name" value="ABC_transporter-like_ATP-bd"/>
</dbReference>
<protein>
    <submittedName>
        <fullName evidence="6">ABC transporter ATP-binding protein</fullName>
    </submittedName>
</protein>
<evidence type="ECO:0000256" key="4">
    <source>
        <dbReference type="ARBA" id="ARBA00022840"/>
    </source>
</evidence>
<dbReference type="GO" id="GO:0016887">
    <property type="term" value="F:ATP hydrolysis activity"/>
    <property type="evidence" value="ECO:0007669"/>
    <property type="project" value="InterPro"/>
</dbReference>
<dbReference type="SUPFAM" id="SSF50331">
    <property type="entry name" value="MOP-like"/>
    <property type="match status" value="1"/>
</dbReference>
<dbReference type="GO" id="GO:0005524">
    <property type="term" value="F:ATP binding"/>
    <property type="evidence" value="ECO:0007669"/>
    <property type="project" value="UniProtKB-KW"/>
</dbReference>
<evidence type="ECO:0000256" key="1">
    <source>
        <dbReference type="ARBA" id="ARBA00005417"/>
    </source>
</evidence>
<dbReference type="PROSITE" id="PS00211">
    <property type="entry name" value="ABC_TRANSPORTER_1"/>
    <property type="match status" value="1"/>
</dbReference>
<evidence type="ECO:0000313" key="6">
    <source>
        <dbReference type="EMBL" id="MBH0237314.1"/>
    </source>
</evidence>
<evidence type="ECO:0000313" key="7">
    <source>
        <dbReference type="Proteomes" id="UP000631694"/>
    </source>
</evidence>
<dbReference type="Pfam" id="PF08402">
    <property type="entry name" value="TOBE_2"/>
    <property type="match status" value="1"/>
</dbReference>
<evidence type="ECO:0000256" key="3">
    <source>
        <dbReference type="ARBA" id="ARBA00022741"/>
    </source>
</evidence>
<feature type="domain" description="ABC transporter" evidence="5">
    <location>
        <begin position="7"/>
        <end position="237"/>
    </location>
</feature>
<dbReference type="InterPro" id="IPR017871">
    <property type="entry name" value="ABC_transporter-like_CS"/>
</dbReference>
<comment type="caution">
    <text evidence="6">The sequence shown here is derived from an EMBL/GenBank/DDBJ whole genome shotgun (WGS) entry which is preliminary data.</text>
</comment>
<sequence>MTLPQSLALHGVGKRFGAATAVADASLEVPAGSYVVLLGPSGSGKTTLLSIIGGFTAPSEGRILIGGADVTAMPPAQRPTATVFQDYALFPHLSVAGNVGFGLAVRGVRKAERRLRAEAALDLVGLAGFGDRMIAALSGGQRQRVALARSLVVEPAILLLDEPLGALDLHLRRQMQDELKALQLATGRSFVHVTHDQEEAMALADIVVVMNRGRIEDAGPPARVYARPATRFAAGFMGESTLIEGTVRGRDGERLAVTTADGEFRLAADAHTGAAGAAVAVAIRPERLRLAPRPGDVTVATATVSETVFQGGFVRVKARSEAGTLLLAKVPPEEAPAAGARITLFAAAGDLVLIPGDPA</sequence>
<gene>
    <name evidence="6" type="ORF">I5731_05720</name>
</gene>
<dbReference type="Pfam" id="PF00005">
    <property type="entry name" value="ABC_tran"/>
    <property type="match status" value="1"/>
</dbReference>
<dbReference type="Proteomes" id="UP000631694">
    <property type="component" value="Unassembled WGS sequence"/>
</dbReference>
<dbReference type="PROSITE" id="PS50893">
    <property type="entry name" value="ABC_TRANSPORTER_2"/>
    <property type="match status" value="1"/>
</dbReference>
<dbReference type="FunFam" id="3.40.50.300:FF:000425">
    <property type="entry name" value="Probable ABC transporter, ATP-binding subunit"/>
    <property type="match status" value="1"/>
</dbReference>
<dbReference type="InterPro" id="IPR050093">
    <property type="entry name" value="ABC_SmlMolc_Importer"/>
</dbReference>
<dbReference type="RefSeq" id="WP_197310408.1">
    <property type="nucleotide sequence ID" value="NZ_JADZLT010000042.1"/>
</dbReference>
<keyword evidence="3" id="KW-0547">Nucleotide-binding</keyword>
<keyword evidence="7" id="KW-1185">Reference proteome</keyword>
<evidence type="ECO:0000259" key="5">
    <source>
        <dbReference type="PROSITE" id="PS50893"/>
    </source>
</evidence>
<dbReference type="Gene3D" id="3.40.50.300">
    <property type="entry name" value="P-loop containing nucleotide triphosphate hydrolases"/>
    <property type="match status" value="1"/>
</dbReference>
<dbReference type="SUPFAM" id="SSF52540">
    <property type="entry name" value="P-loop containing nucleoside triphosphate hydrolases"/>
    <property type="match status" value="1"/>
</dbReference>
<dbReference type="InterPro" id="IPR008995">
    <property type="entry name" value="Mo/tungstate-bd_C_term_dom"/>
</dbReference>
<dbReference type="PANTHER" id="PTHR42781">
    <property type="entry name" value="SPERMIDINE/PUTRESCINE IMPORT ATP-BINDING PROTEIN POTA"/>
    <property type="match status" value="1"/>
</dbReference>
<proteinExistence type="inferred from homology"/>
<dbReference type="GO" id="GO:0022857">
    <property type="term" value="F:transmembrane transporter activity"/>
    <property type="evidence" value="ECO:0007669"/>
    <property type="project" value="InterPro"/>
</dbReference>
<dbReference type="InterPro" id="IPR013611">
    <property type="entry name" value="Transp-assoc_OB_typ2"/>
</dbReference>
<keyword evidence="4 6" id="KW-0067">ATP-binding</keyword>
<accession>A0A931I0W0</accession>
<evidence type="ECO:0000256" key="2">
    <source>
        <dbReference type="ARBA" id="ARBA00022448"/>
    </source>
</evidence>
<dbReference type="AlphaFoldDB" id="A0A931I0W0"/>
<keyword evidence="2" id="KW-0813">Transport</keyword>
<dbReference type="PANTHER" id="PTHR42781:SF4">
    <property type="entry name" value="SPERMIDINE_PUTRESCINE IMPORT ATP-BINDING PROTEIN POTA"/>
    <property type="match status" value="1"/>
</dbReference>
<organism evidence="6 7">
    <name type="scientific">Methylobrevis albus</name>
    <dbReference type="NCBI Taxonomy" id="2793297"/>
    <lineage>
        <taxon>Bacteria</taxon>
        <taxon>Pseudomonadati</taxon>
        <taxon>Pseudomonadota</taxon>
        <taxon>Alphaproteobacteria</taxon>
        <taxon>Hyphomicrobiales</taxon>
        <taxon>Pleomorphomonadaceae</taxon>
        <taxon>Methylobrevis</taxon>
    </lineage>
</organism>
<comment type="similarity">
    <text evidence="1">Belongs to the ABC transporter superfamily.</text>
</comment>